<dbReference type="EMBL" id="CP141615">
    <property type="protein sequence ID" value="WRP16254.1"/>
    <property type="molecule type" value="Genomic_DNA"/>
</dbReference>
<feature type="domain" description="Sugar fermentation stimulation protein C-terminal" evidence="2">
    <location>
        <begin position="93"/>
        <end position="230"/>
    </location>
</feature>
<dbReference type="RefSeq" id="WP_324715526.1">
    <property type="nucleotide sequence ID" value="NZ_CP141615.1"/>
</dbReference>
<feature type="domain" description="SfsA N-terminal OB" evidence="3">
    <location>
        <begin position="13"/>
        <end position="63"/>
    </location>
</feature>
<organism evidence="4 5">
    <name type="scientific">Carboxydichorda subterranea</name>
    <dbReference type="NCBI Taxonomy" id="3109565"/>
    <lineage>
        <taxon>Bacteria</taxon>
        <taxon>Bacillati</taxon>
        <taxon>Bacillota</taxon>
        <taxon>Limnochordia</taxon>
        <taxon>Limnochordales</taxon>
        <taxon>Geochordaceae</taxon>
        <taxon>Carboxydichorda</taxon>
    </lineage>
</organism>
<keyword evidence="5" id="KW-1185">Reference proteome</keyword>
<dbReference type="NCBIfam" id="TIGR00230">
    <property type="entry name" value="sfsA"/>
    <property type="match status" value="1"/>
</dbReference>
<dbReference type="InterPro" id="IPR005224">
    <property type="entry name" value="SfsA"/>
</dbReference>
<accession>A0ABZ1BTZ0</accession>
<comment type="similarity">
    <text evidence="1">Belongs to the SfsA family.</text>
</comment>
<dbReference type="Gene3D" id="2.40.50.580">
    <property type="match status" value="1"/>
</dbReference>
<dbReference type="Pfam" id="PF03749">
    <property type="entry name" value="SfsA"/>
    <property type="match status" value="1"/>
</dbReference>
<sequence>MNVASALEPSTLLARLNRFAVALHLDGKRQVAHLPNSGRLRELLTPGRPTLVALSSRAPETSRRRTVNLPRRTVGDALFMLGPNGWVCVDARLPGRLLAEAVEQQRLDVFRGWRVKRLEYPVPQEPGTRLDLLLERGEALALVETKSVTLVERGTALFPDAPTVRGRRHVEVLLRAAEAGGAAFVVFVVQRRDALRFSPHRQADPAFAEALERAARGGVQVLAYRCGVDPPSVGIEEAIPVVL</sequence>
<evidence type="ECO:0000313" key="4">
    <source>
        <dbReference type="EMBL" id="WRP16254.1"/>
    </source>
</evidence>
<dbReference type="PANTHER" id="PTHR30545:SF2">
    <property type="entry name" value="SUGAR FERMENTATION STIMULATION PROTEIN A"/>
    <property type="match status" value="1"/>
</dbReference>
<dbReference type="InterPro" id="IPR040452">
    <property type="entry name" value="SfsA_C"/>
</dbReference>
<dbReference type="Gene3D" id="3.40.1350.60">
    <property type="match status" value="1"/>
</dbReference>
<gene>
    <name evidence="1 4" type="primary">sfsA</name>
    <name evidence="4" type="ORF">U7230_09075</name>
</gene>
<proteinExistence type="inferred from homology"/>
<name>A0ABZ1BTZ0_9FIRM</name>
<reference evidence="4 5" key="1">
    <citation type="journal article" date="2024" name="Front. Microbiol.">
        <title>Novel thermophilic genera Geochorda gen. nov. and Carboxydochorda gen. nov. from the deep terrestrial subsurface reveal the ecophysiological diversity in the class Limnochordia.</title>
        <authorList>
            <person name="Karnachuk O.V."/>
            <person name="Lukina A.P."/>
            <person name="Avakyan M.R."/>
            <person name="Kadnikov V.V."/>
            <person name="Begmatov S."/>
            <person name="Beletsky A.V."/>
            <person name="Vlasova K.G."/>
            <person name="Novikov A.A."/>
            <person name="Shcherbakova V.A."/>
            <person name="Mardanov A.V."/>
            <person name="Ravin N.V."/>
        </authorList>
    </citation>
    <scope>NUCLEOTIDE SEQUENCE [LARGE SCALE GENOMIC DNA]</scope>
    <source>
        <strain evidence="4 5">L945</strain>
    </source>
</reference>
<evidence type="ECO:0000313" key="5">
    <source>
        <dbReference type="Proteomes" id="UP001332192"/>
    </source>
</evidence>
<dbReference type="InterPro" id="IPR041465">
    <property type="entry name" value="SfsA_N"/>
</dbReference>
<dbReference type="CDD" id="cd22359">
    <property type="entry name" value="SfsA-like_bacterial"/>
    <property type="match status" value="1"/>
</dbReference>
<dbReference type="Proteomes" id="UP001332192">
    <property type="component" value="Chromosome"/>
</dbReference>
<evidence type="ECO:0000256" key="1">
    <source>
        <dbReference type="HAMAP-Rule" id="MF_00095"/>
    </source>
</evidence>
<evidence type="ECO:0000259" key="3">
    <source>
        <dbReference type="Pfam" id="PF17746"/>
    </source>
</evidence>
<dbReference type="PANTHER" id="PTHR30545">
    <property type="entry name" value="SUGAR FERMENTATION STIMULATION PROTEIN A"/>
    <property type="match status" value="1"/>
</dbReference>
<dbReference type="Pfam" id="PF17746">
    <property type="entry name" value="SfsA_N"/>
    <property type="match status" value="1"/>
</dbReference>
<evidence type="ECO:0000259" key="2">
    <source>
        <dbReference type="Pfam" id="PF03749"/>
    </source>
</evidence>
<protein>
    <recommendedName>
        <fullName evidence="1">Sugar fermentation stimulation protein homolog</fullName>
    </recommendedName>
</protein>
<dbReference type="HAMAP" id="MF_00095">
    <property type="entry name" value="SfsA"/>
    <property type="match status" value="1"/>
</dbReference>